<dbReference type="Proteomes" id="UP000037251">
    <property type="component" value="Unassembled WGS sequence"/>
</dbReference>
<dbReference type="PATRIC" id="fig|67356.5.peg.2461"/>
<evidence type="ECO:0000313" key="2">
    <source>
        <dbReference type="Proteomes" id="UP000037251"/>
    </source>
</evidence>
<dbReference type="STRING" id="67356.AQJ84_23110"/>
<dbReference type="Gene3D" id="3.90.79.10">
    <property type="entry name" value="Nucleoside Triphosphate Pyrophosphohydrolase"/>
    <property type="match status" value="1"/>
</dbReference>
<dbReference type="EMBL" id="LGUS01000116">
    <property type="protein sequence ID" value="KOG37033.1"/>
    <property type="molecule type" value="Genomic_DNA"/>
</dbReference>
<keyword evidence="2" id="KW-1185">Reference proteome</keyword>
<reference evidence="2" key="1">
    <citation type="submission" date="2015-07" db="EMBL/GenBank/DDBJ databases">
        <authorList>
            <person name="Ju K.-S."/>
            <person name="Doroghazi J.R."/>
            <person name="Metcalf W.W."/>
        </authorList>
    </citation>
    <scope>NUCLEOTIDE SEQUENCE [LARGE SCALE GENOMIC DNA]</scope>
    <source>
        <strain evidence="2">NRRL 2290</strain>
    </source>
</reference>
<proteinExistence type="predicted"/>
<evidence type="ECO:0000313" key="1">
    <source>
        <dbReference type="EMBL" id="KOG37033.1"/>
    </source>
</evidence>
<evidence type="ECO:0008006" key="3">
    <source>
        <dbReference type="Google" id="ProtNLM"/>
    </source>
</evidence>
<protein>
    <recommendedName>
        <fullName evidence="3">NUDIX hydrolase</fullName>
    </recommendedName>
</protein>
<sequence>MQEESGIILKPDAFRLAALINIDMGPGDPGIMLFTFVAETVEQETGSSEEGVPDWHRIDRLGELPLVEDLPWLIPTVVNETPRGAVRFIRYSYEADGSLKIEETPQNFA</sequence>
<organism evidence="1 2">
    <name type="scientific">Streptomyces resistomycificus</name>
    <dbReference type="NCBI Taxonomy" id="67356"/>
    <lineage>
        <taxon>Bacteria</taxon>
        <taxon>Bacillati</taxon>
        <taxon>Actinomycetota</taxon>
        <taxon>Actinomycetes</taxon>
        <taxon>Kitasatosporales</taxon>
        <taxon>Streptomycetaceae</taxon>
        <taxon>Streptomyces</taxon>
        <taxon>Streptomyces aurantiacus group</taxon>
    </lineage>
</organism>
<name>A0A0L8LFK5_9ACTN</name>
<dbReference type="AlphaFoldDB" id="A0A0L8LFK5"/>
<accession>A0A0L8LFK5</accession>
<gene>
    <name evidence="1" type="ORF">ADK37_11390</name>
</gene>
<comment type="caution">
    <text evidence="1">The sequence shown here is derived from an EMBL/GenBank/DDBJ whole genome shotgun (WGS) entry which is preliminary data.</text>
</comment>